<dbReference type="EMBL" id="MT631690">
    <property type="protein sequence ID" value="QNO57490.1"/>
    <property type="molecule type" value="Genomic_DNA"/>
</dbReference>
<name>A0A7G9Z4T9_9EURY</name>
<proteinExistence type="predicted"/>
<evidence type="ECO:0000313" key="2">
    <source>
        <dbReference type="EMBL" id="QNO57490.1"/>
    </source>
</evidence>
<gene>
    <name evidence="1" type="ORF">NKHFOMCA_00016</name>
    <name evidence="2" type="ORF">PBOADKMI_00035</name>
</gene>
<accession>A0A7G9Z4T9</accession>
<organism evidence="1">
    <name type="scientific">Candidatus Methanophaga sp. ANME-1 ERB7</name>
    <dbReference type="NCBI Taxonomy" id="2759913"/>
    <lineage>
        <taxon>Archaea</taxon>
        <taxon>Methanobacteriati</taxon>
        <taxon>Methanobacteriota</taxon>
        <taxon>Stenosarchaea group</taxon>
        <taxon>Methanomicrobia</taxon>
        <taxon>Candidatus Methanophagales</taxon>
        <taxon>Candidatus Methanophagaceae</taxon>
        <taxon>Candidatus Methanophaga</taxon>
    </lineage>
</organism>
<sequence>MAELVIRTGKPESIMPVLDSAIRNQLKLLKTSINRTKARISSFEQKYSISTEQFIQKIRDGMDDDNLEFVEWVGETKILKRLEEEYNELEGMRICL</sequence>
<evidence type="ECO:0000313" key="1">
    <source>
        <dbReference type="EMBL" id="QNO55273.1"/>
    </source>
</evidence>
<protein>
    <submittedName>
        <fullName evidence="1">Uncharacterized protein</fullName>
    </submittedName>
</protein>
<dbReference type="AlphaFoldDB" id="A0A7G9Z4T9"/>
<reference evidence="1" key="1">
    <citation type="submission" date="2020-06" db="EMBL/GenBank/DDBJ databases">
        <title>Unique genomic features of the anaerobic methanotrophic archaea.</title>
        <authorList>
            <person name="Chadwick G.L."/>
            <person name="Skennerton C.T."/>
            <person name="Laso-Perez R."/>
            <person name="Leu A.O."/>
            <person name="Speth D.R."/>
            <person name="Yu H."/>
            <person name="Morgan-Lang C."/>
            <person name="Hatzenpichler R."/>
            <person name="Goudeau D."/>
            <person name="Malmstrom R."/>
            <person name="Brazelton W.J."/>
            <person name="Woyke T."/>
            <person name="Hallam S.J."/>
            <person name="Tyson G.W."/>
            <person name="Wegener G."/>
            <person name="Boetius A."/>
            <person name="Orphan V."/>
        </authorList>
    </citation>
    <scope>NUCLEOTIDE SEQUENCE</scope>
</reference>
<dbReference type="EMBL" id="MT631608">
    <property type="protein sequence ID" value="QNO55273.1"/>
    <property type="molecule type" value="Genomic_DNA"/>
</dbReference>